<dbReference type="KEGG" id="tfa:BW733_10940"/>
<evidence type="ECO:0000313" key="2">
    <source>
        <dbReference type="EMBL" id="AQP51269.1"/>
    </source>
</evidence>
<name>A0A1Q2CYP9_9ACTN</name>
<feature type="chain" id="PRO_5039280716" evidence="1">
    <location>
        <begin position="25"/>
        <end position="448"/>
    </location>
</feature>
<keyword evidence="3" id="KW-1185">Reference proteome</keyword>
<evidence type="ECO:0000256" key="1">
    <source>
        <dbReference type="SAM" id="SignalP"/>
    </source>
</evidence>
<sequence length="448" mass="48492">MKLKRLGGALFAAALLATAGVVTSAPLASADGLAEVPVAPVEDVASDLAATVAPLETTAGWSGQSATLCSNTSKCGISIGAQTLLNGMRENTPFNVIVDGQPDKSVQIRVFTVQYAKDGKAWNFVPISKAVSVTPRKGSAGSTYGTATVSMTVPTPPEGVDAGQIYIQTADFTKGASMIGTRVDSSGSTPQKNWQVYTSRARDKGFNPTTINSDGVMYRAFDAAVPGHKYAVQMLRGSKWVNITYQGNATAGKMGTGVVSGRIPSDVTSGKYRTRLFNVTKNIPVSPDVPWTYFTWSKTPGPNDPGFNVYTTPGTWNYNGRLWKTSCEPYSATTRCRTEIWATQITYKAGQYYRTDGFVFNNLTYKPSPRSIWRNNPLGGNGQVGFNKQWTGQDGRKWRTECDTAVSGRNGCRSYIWATVAEAYKTRSGATSYRVTNKWLFNNIVQFS</sequence>
<dbReference type="Proteomes" id="UP000188235">
    <property type="component" value="Chromosome"/>
</dbReference>
<dbReference type="RefSeq" id="WP_077350412.1">
    <property type="nucleotide sequence ID" value="NZ_CP019607.1"/>
</dbReference>
<organism evidence="2 3">
    <name type="scientific">Tessaracoccus flavescens</name>
    <dbReference type="NCBI Taxonomy" id="399497"/>
    <lineage>
        <taxon>Bacteria</taxon>
        <taxon>Bacillati</taxon>
        <taxon>Actinomycetota</taxon>
        <taxon>Actinomycetes</taxon>
        <taxon>Propionibacteriales</taxon>
        <taxon>Propionibacteriaceae</taxon>
        <taxon>Tessaracoccus</taxon>
    </lineage>
</organism>
<gene>
    <name evidence="2" type="ORF">BW733_10940</name>
</gene>
<protein>
    <submittedName>
        <fullName evidence="2">Uncharacterized protein</fullName>
    </submittedName>
</protein>
<dbReference type="STRING" id="399497.BW733_10940"/>
<proteinExistence type="predicted"/>
<dbReference type="EMBL" id="CP019607">
    <property type="protein sequence ID" value="AQP51269.1"/>
    <property type="molecule type" value="Genomic_DNA"/>
</dbReference>
<reference evidence="2 3" key="1">
    <citation type="journal article" date="2008" name="Int. J. Syst. Evol. Microbiol.">
        <title>Tessaracoccus flavescens sp. nov., isolated from marine sediment.</title>
        <authorList>
            <person name="Lee D.W."/>
            <person name="Lee S.D."/>
        </authorList>
    </citation>
    <scope>NUCLEOTIDE SEQUENCE [LARGE SCALE GENOMIC DNA]</scope>
    <source>
        <strain evidence="2 3">SST-39T</strain>
    </source>
</reference>
<feature type="signal peptide" evidence="1">
    <location>
        <begin position="1"/>
        <end position="24"/>
    </location>
</feature>
<evidence type="ECO:0000313" key="3">
    <source>
        <dbReference type="Proteomes" id="UP000188235"/>
    </source>
</evidence>
<keyword evidence="1" id="KW-0732">Signal</keyword>
<dbReference type="AlphaFoldDB" id="A0A1Q2CYP9"/>
<accession>A0A1Q2CYP9</accession>